<evidence type="ECO:0000313" key="1">
    <source>
        <dbReference type="EMBL" id="CAL1686806.1"/>
    </source>
</evidence>
<accession>A0AAV2P4F2</accession>
<name>A0AAV2P4F2_9HYME</name>
<proteinExistence type="predicted"/>
<sequence length="72" mass="8370">MITCYICRLLRHKYQCFPIGIPSQGRGVTNRTECIINLVVLSLERPVISWKKQQGCNYDPYRQPLINVAFNV</sequence>
<keyword evidence="2" id="KW-1185">Reference proteome</keyword>
<gene>
    <name evidence="1" type="ORF">LPLAT_LOCUS12130</name>
</gene>
<evidence type="ECO:0000313" key="2">
    <source>
        <dbReference type="Proteomes" id="UP001497644"/>
    </source>
</evidence>
<dbReference type="EMBL" id="OZ034830">
    <property type="protein sequence ID" value="CAL1686806.1"/>
    <property type="molecule type" value="Genomic_DNA"/>
</dbReference>
<protein>
    <submittedName>
        <fullName evidence="1">Uncharacterized protein</fullName>
    </submittedName>
</protein>
<dbReference type="Proteomes" id="UP001497644">
    <property type="component" value="Chromosome 7"/>
</dbReference>
<reference evidence="1" key="1">
    <citation type="submission" date="2024-04" db="EMBL/GenBank/DDBJ databases">
        <authorList>
            <consortium name="Molecular Ecology Group"/>
        </authorList>
    </citation>
    <scope>NUCLEOTIDE SEQUENCE</scope>
</reference>
<dbReference type="AlphaFoldDB" id="A0AAV2P4F2"/>
<organism evidence="1 2">
    <name type="scientific">Lasius platythorax</name>
    <dbReference type="NCBI Taxonomy" id="488582"/>
    <lineage>
        <taxon>Eukaryota</taxon>
        <taxon>Metazoa</taxon>
        <taxon>Ecdysozoa</taxon>
        <taxon>Arthropoda</taxon>
        <taxon>Hexapoda</taxon>
        <taxon>Insecta</taxon>
        <taxon>Pterygota</taxon>
        <taxon>Neoptera</taxon>
        <taxon>Endopterygota</taxon>
        <taxon>Hymenoptera</taxon>
        <taxon>Apocrita</taxon>
        <taxon>Aculeata</taxon>
        <taxon>Formicoidea</taxon>
        <taxon>Formicidae</taxon>
        <taxon>Formicinae</taxon>
        <taxon>Lasius</taxon>
        <taxon>Lasius</taxon>
    </lineage>
</organism>